<dbReference type="EMBL" id="CP027860">
    <property type="protein sequence ID" value="AVP98928.1"/>
    <property type="molecule type" value="Genomic_DNA"/>
</dbReference>
<name>A0A2P1PVQ1_9GAMM</name>
<dbReference type="AlphaFoldDB" id="A0A2P1PVQ1"/>
<dbReference type="GO" id="GO:0016491">
    <property type="term" value="F:oxidoreductase activity"/>
    <property type="evidence" value="ECO:0007669"/>
    <property type="project" value="UniProtKB-KW"/>
</dbReference>
<comment type="similarity">
    <text evidence="1">Belongs to the short-chain dehydrogenases/reductases (SDR) family.</text>
</comment>
<dbReference type="PANTHER" id="PTHR42901:SF1">
    <property type="entry name" value="ALCOHOL DEHYDROGENASE"/>
    <property type="match status" value="1"/>
</dbReference>
<dbReference type="PANTHER" id="PTHR42901">
    <property type="entry name" value="ALCOHOL DEHYDROGENASE"/>
    <property type="match status" value="1"/>
</dbReference>
<keyword evidence="2" id="KW-0560">Oxidoreductase</keyword>
<dbReference type="KEGG" id="xba:C7S18_17855"/>
<sequence>MLVTGPTGGLGGAFARAAAERGATVVLAGRRIRQVERLLDEIIALGSVDSAIYPINFEGATPLDYEELFTTVERECGRLDLLFHGAAQFEGLMSIEQMGAESWLKPFQVNCHAAQWLTQTALPLLLANKGQIVFPLEDPERIQNAYWNAYGASKAAVAVIAHHYSEELETRGVRVHEFHPGPMRTQLRARAYFGEDANTIPTADSKLPPLLAAIQAHWS</sequence>
<evidence type="ECO:0000313" key="3">
    <source>
        <dbReference type="EMBL" id="AVP98928.1"/>
    </source>
</evidence>
<dbReference type="Pfam" id="PF00106">
    <property type="entry name" value="adh_short"/>
    <property type="match status" value="1"/>
</dbReference>
<dbReference type="Proteomes" id="UP000241074">
    <property type="component" value="Chromosome"/>
</dbReference>
<reference evidence="3 4" key="1">
    <citation type="submission" date="2018-03" db="EMBL/GenBank/DDBJ databases">
        <title>Ahniella affigens gen. nov., sp. nov., a gammaproteobacterium isolated from sandy soil near a stream.</title>
        <authorList>
            <person name="Ko Y."/>
            <person name="Kim J.-H."/>
        </authorList>
    </citation>
    <scope>NUCLEOTIDE SEQUENCE [LARGE SCALE GENOMIC DNA]</scope>
    <source>
        <strain evidence="3 4">D13</strain>
    </source>
</reference>
<gene>
    <name evidence="3" type="ORF">C7S18_17855</name>
</gene>
<keyword evidence="4" id="KW-1185">Reference proteome</keyword>
<evidence type="ECO:0000313" key="4">
    <source>
        <dbReference type="Proteomes" id="UP000241074"/>
    </source>
</evidence>
<dbReference type="SUPFAM" id="SSF51735">
    <property type="entry name" value="NAD(P)-binding Rossmann-fold domains"/>
    <property type="match status" value="1"/>
</dbReference>
<reference evidence="3 4" key="2">
    <citation type="submission" date="2018-03" db="EMBL/GenBank/DDBJ databases">
        <authorList>
            <person name="Keele B.F."/>
        </authorList>
    </citation>
    <scope>NUCLEOTIDE SEQUENCE [LARGE SCALE GENOMIC DNA]</scope>
    <source>
        <strain evidence="3 4">D13</strain>
    </source>
</reference>
<accession>A0A2P1PVQ1</accession>
<evidence type="ECO:0000256" key="2">
    <source>
        <dbReference type="ARBA" id="ARBA00023002"/>
    </source>
</evidence>
<dbReference type="Gene3D" id="3.40.50.720">
    <property type="entry name" value="NAD(P)-binding Rossmann-like Domain"/>
    <property type="match status" value="1"/>
</dbReference>
<protein>
    <submittedName>
        <fullName evidence="3">Short-chain dehydrogenase</fullName>
    </submittedName>
</protein>
<dbReference type="InterPro" id="IPR002347">
    <property type="entry name" value="SDR_fam"/>
</dbReference>
<organism evidence="3 4">
    <name type="scientific">Ahniella affigens</name>
    <dbReference type="NCBI Taxonomy" id="2021234"/>
    <lineage>
        <taxon>Bacteria</taxon>
        <taxon>Pseudomonadati</taxon>
        <taxon>Pseudomonadota</taxon>
        <taxon>Gammaproteobacteria</taxon>
        <taxon>Lysobacterales</taxon>
        <taxon>Rhodanobacteraceae</taxon>
        <taxon>Ahniella</taxon>
    </lineage>
</organism>
<proteinExistence type="inferred from homology"/>
<dbReference type="InterPro" id="IPR036291">
    <property type="entry name" value="NAD(P)-bd_dom_sf"/>
</dbReference>
<dbReference type="PRINTS" id="PR00081">
    <property type="entry name" value="GDHRDH"/>
</dbReference>
<evidence type="ECO:0000256" key="1">
    <source>
        <dbReference type="ARBA" id="ARBA00006484"/>
    </source>
</evidence>